<feature type="compositionally biased region" description="Basic and acidic residues" evidence="1">
    <location>
        <begin position="73"/>
        <end position="103"/>
    </location>
</feature>
<reference evidence="2 3" key="1">
    <citation type="submission" date="2018-03" db="EMBL/GenBank/DDBJ databases">
        <title>Draft genome sequence of Rohu Carp (Labeo rohita).</title>
        <authorList>
            <person name="Das P."/>
            <person name="Kushwaha B."/>
            <person name="Joshi C.G."/>
            <person name="Kumar D."/>
            <person name="Nagpure N.S."/>
            <person name="Sahoo L."/>
            <person name="Das S.P."/>
            <person name="Bit A."/>
            <person name="Patnaik S."/>
            <person name="Meher P.K."/>
            <person name="Jayasankar P."/>
            <person name="Koringa P.G."/>
            <person name="Patel N.V."/>
            <person name="Hinsu A.T."/>
            <person name="Kumar R."/>
            <person name="Pandey M."/>
            <person name="Agarwal S."/>
            <person name="Srivastava S."/>
            <person name="Singh M."/>
            <person name="Iquebal M.A."/>
            <person name="Jaiswal S."/>
            <person name="Angadi U.B."/>
            <person name="Kumar N."/>
            <person name="Raza M."/>
            <person name="Shah T.M."/>
            <person name="Rai A."/>
            <person name="Jena J.K."/>
        </authorList>
    </citation>
    <scope>NUCLEOTIDE SEQUENCE [LARGE SCALE GENOMIC DNA]</scope>
    <source>
        <strain evidence="2">DASCIFA01</strain>
        <tissue evidence="2">Testis</tissue>
    </source>
</reference>
<proteinExistence type="predicted"/>
<feature type="region of interest" description="Disordered" evidence="1">
    <location>
        <begin position="1"/>
        <end position="132"/>
    </location>
</feature>
<accession>A0A498LGT4</accession>
<protein>
    <submittedName>
        <fullName evidence="2">GTPase IMAP family member 8-like protein</fullName>
    </submittedName>
</protein>
<evidence type="ECO:0000313" key="2">
    <source>
        <dbReference type="EMBL" id="RXN04897.1"/>
    </source>
</evidence>
<dbReference type="EMBL" id="QBIY01013428">
    <property type="protein sequence ID" value="RXN04897.1"/>
    <property type="molecule type" value="Genomic_DNA"/>
</dbReference>
<gene>
    <name evidence="2" type="ORF">ROHU_012903</name>
</gene>
<dbReference type="Proteomes" id="UP000290572">
    <property type="component" value="Unassembled WGS sequence"/>
</dbReference>
<keyword evidence="3" id="KW-1185">Reference proteome</keyword>
<feature type="compositionally biased region" description="Basic and acidic residues" evidence="1">
    <location>
        <begin position="17"/>
        <end position="31"/>
    </location>
</feature>
<sequence>MLRQKRENTVTTGTEQTHFEKKNDDQIEKQENQLPETTDFDREIPKTGRESNKDREKHVRKFNVFKALKIRKKQGEKSERTEECKTKEAESGEENVERNKDIVTDQQSSKELPKNSEDERNPEKERLHQHYKEMEECRLKMEEAMRRYKETADMYAAELKKIEARNA</sequence>
<organism evidence="2 3">
    <name type="scientific">Labeo rohita</name>
    <name type="common">Indian major carp</name>
    <name type="synonym">Cyprinus rohita</name>
    <dbReference type="NCBI Taxonomy" id="84645"/>
    <lineage>
        <taxon>Eukaryota</taxon>
        <taxon>Metazoa</taxon>
        <taxon>Chordata</taxon>
        <taxon>Craniata</taxon>
        <taxon>Vertebrata</taxon>
        <taxon>Euteleostomi</taxon>
        <taxon>Actinopterygii</taxon>
        <taxon>Neopterygii</taxon>
        <taxon>Teleostei</taxon>
        <taxon>Ostariophysi</taxon>
        <taxon>Cypriniformes</taxon>
        <taxon>Cyprinidae</taxon>
        <taxon>Labeoninae</taxon>
        <taxon>Labeonini</taxon>
        <taxon>Labeo</taxon>
    </lineage>
</organism>
<feature type="compositionally biased region" description="Basic residues" evidence="1">
    <location>
        <begin position="58"/>
        <end position="72"/>
    </location>
</feature>
<feature type="compositionally biased region" description="Basic and acidic residues" evidence="1">
    <location>
        <begin position="111"/>
        <end position="132"/>
    </location>
</feature>
<name>A0A498LGT4_LABRO</name>
<feature type="compositionally biased region" description="Basic and acidic residues" evidence="1">
    <location>
        <begin position="39"/>
        <end position="57"/>
    </location>
</feature>
<evidence type="ECO:0000256" key="1">
    <source>
        <dbReference type="SAM" id="MobiDB-lite"/>
    </source>
</evidence>
<evidence type="ECO:0000313" key="3">
    <source>
        <dbReference type="Proteomes" id="UP000290572"/>
    </source>
</evidence>
<dbReference type="AlphaFoldDB" id="A0A498LGT4"/>
<comment type="caution">
    <text evidence="2">The sequence shown here is derived from an EMBL/GenBank/DDBJ whole genome shotgun (WGS) entry which is preliminary data.</text>
</comment>